<dbReference type="GO" id="GO:0016020">
    <property type="term" value="C:membrane"/>
    <property type="evidence" value="ECO:0007669"/>
    <property type="project" value="UniProtKB-SubCell"/>
</dbReference>
<evidence type="ECO:0000313" key="7">
    <source>
        <dbReference type="EMBL" id="GGF44845.1"/>
    </source>
</evidence>
<feature type="domain" description="EamA" evidence="6">
    <location>
        <begin position="19"/>
        <end position="152"/>
    </location>
</feature>
<keyword evidence="8" id="KW-1185">Reference proteome</keyword>
<feature type="transmembrane region" description="Helical" evidence="5">
    <location>
        <begin position="193"/>
        <end position="215"/>
    </location>
</feature>
<evidence type="ECO:0000313" key="8">
    <source>
        <dbReference type="Proteomes" id="UP000646365"/>
    </source>
</evidence>
<reference evidence="7" key="2">
    <citation type="submission" date="2020-09" db="EMBL/GenBank/DDBJ databases">
        <authorList>
            <person name="Sun Q."/>
            <person name="Zhou Y."/>
        </authorList>
    </citation>
    <scope>NUCLEOTIDE SEQUENCE</scope>
    <source>
        <strain evidence="7">CGMCC 1.15725</strain>
    </source>
</reference>
<keyword evidence="3 5" id="KW-1133">Transmembrane helix</keyword>
<feature type="transmembrane region" description="Helical" evidence="5">
    <location>
        <begin position="76"/>
        <end position="98"/>
    </location>
</feature>
<gene>
    <name evidence="7" type="ORF">GCM10011611_59060</name>
</gene>
<sequence length="325" mass="33496">MSPQAAPAASRHANLTLEIGLLMLLSLIWGGSFTLIKVAIGTVPPLTLVAVRVTIAATVLIVMARAQGLPLPRERATWAAFSVQGLLQSAAPFTLISWGEKHIASGLAGVLNATPPLFVLLIAMMTARGRRHIDGRKIAGVGLGLAGVVMTIGFAALKGVGTAAPLAQVAVLGASLCYALAPLWGRRFAGLPATVTAAGAMSSAAALMLPAAAIIERPWTLAPTSEAIVAVLVLSVVCTALAMVIYFRLIRTLGALGTTSGSYLRAGFAMALGVLFLGESFTWSMLAGMLLIVLGVIAVTGPITDRCHQIAKASELAFEQQEADP</sequence>
<dbReference type="RefSeq" id="WP_189051780.1">
    <property type="nucleotide sequence ID" value="NZ_BMJQ01000021.1"/>
</dbReference>
<organism evidence="7 8">
    <name type="scientific">Aliidongia dinghuensis</name>
    <dbReference type="NCBI Taxonomy" id="1867774"/>
    <lineage>
        <taxon>Bacteria</taxon>
        <taxon>Pseudomonadati</taxon>
        <taxon>Pseudomonadota</taxon>
        <taxon>Alphaproteobacteria</taxon>
        <taxon>Rhodospirillales</taxon>
        <taxon>Dongiaceae</taxon>
        <taxon>Aliidongia</taxon>
    </lineage>
</organism>
<accession>A0A8J3E6I1</accession>
<evidence type="ECO:0000256" key="3">
    <source>
        <dbReference type="ARBA" id="ARBA00022989"/>
    </source>
</evidence>
<dbReference type="Gene3D" id="1.10.3730.20">
    <property type="match status" value="1"/>
</dbReference>
<feature type="transmembrane region" description="Helical" evidence="5">
    <location>
        <begin position="104"/>
        <end position="126"/>
    </location>
</feature>
<proteinExistence type="predicted"/>
<feature type="transmembrane region" description="Helical" evidence="5">
    <location>
        <begin position="262"/>
        <end position="278"/>
    </location>
</feature>
<keyword evidence="4 5" id="KW-0472">Membrane</keyword>
<feature type="transmembrane region" description="Helical" evidence="5">
    <location>
        <begin position="46"/>
        <end position="64"/>
    </location>
</feature>
<protein>
    <submittedName>
        <fullName evidence="7">Permease</fullName>
    </submittedName>
</protein>
<dbReference type="EMBL" id="BMJQ01000021">
    <property type="protein sequence ID" value="GGF44845.1"/>
    <property type="molecule type" value="Genomic_DNA"/>
</dbReference>
<dbReference type="InterPro" id="IPR037185">
    <property type="entry name" value="EmrE-like"/>
</dbReference>
<evidence type="ECO:0000259" key="6">
    <source>
        <dbReference type="Pfam" id="PF00892"/>
    </source>
</evidence>
<feature type="transmembrane region" description="Helical" evidence="5">
    <location>
        <begin position="163"/>
        <end position="181"/>
    </location>
</feature>
<dbReference type="PANTHER" id="PTHR32322">
    <property type="entry name" value="INNER MEMBRANE TRANSPORTER"/>
    <property type="match status" value="1"/>
</dbReference>
<dbReference type="SUPFAM" id="SSF103481">
    <property type="entry name" value="Multidrug resistance efflux transporter EmrE"/>
    <property type="match status" value="2"/>
</dbReference>
<dbReference type="InterPro" id="IPR050638">
    <property type="entry name" value="AA-Vitamin_Transporters"/>
</dbReference>
<comment type="caution">
    <text evidence="7">The sequence shown here is derived from an EMBL/GenBank/DDBJ whole genome shotgun (WGS) entry which is preliminary data.</text>
</comment>
<feature type="transmembrane region" description="Helical" evidence="5">
    <location>
        <begin position="138"/>
        <end position="157"/>
    </location>
</feature>
<dbReference type="Proteomes" id="UP000646365">
    <property type="component" value="Unassembled WGS sequence"/>
</dbReference>
<evidence type="ECO:0000256" key="4">
    <source>
        <dbReference type="ARBA" id="ARBA00023136"/>
    </source>
</evidence>
<dbReference type="PANTHER" id="PTHR32322:SF9">
    <property type="entry name" value="AMINO-ACID METABOLITE EFFLUX PUMP-RELATED"/>
    <property type="match status" value="1"/>
</dbReference>
<dbReference type="InterPro" id="IPR000620">
    <property type="entry name" value="EamA_dom"/>
</dbReference>
<reference evidence="7" key="1">
    <citation type="journal article" date="2014" name="Int. J. Syst. Evol. Microbiol.">
        <title>Complete genome sequence of Corynebacterium casei LMG S-19264T (=DSM 44701T), isolated from a smear-ripened cheese.</title>
        <authorList>
            <consortium name="US DOE Joint Genome Institute (JGI-PGF)"/>
            <person name="Walter F."/>
            <person name="Albersmeier A."/>
            <person name="Kalinowski J."/>
            <person name="Ruckert C."/>
        </authorList>
    </citation>
    <scope>NUCLEOTIDE SEQUENCE</scope>
    <source>
        <strain evidence="7">CGMCC 1.15725</strain>
    </source>
</reference>
<name>A0A8J3E6I1_9PROT</name>
<keyword evidence="2 5" id="KW-0812">Transmembrane</keyword>
<dbReference type="AlphaFoldDB" id="A0A8J3E6I1"/>
<evidence type="ECO:0000256" key="2">
    <source>
        <dbReference type="ARBA" id="ARBA00022692"/>
    </source>
</evidence>
<feature type="transmembrane region" description="Helical" evidence="5">
    <location>
        <begin position="227"/>
        <end position="250"/>
    </location>
</feature>
<evidence type="ECO:0000256" key="1">
    <source>
        <dbReference type="ARBA" id="ARBA00004141"/>
    </source>
</evidence>
<feature type="transmembrane region" description="Helical" evidence="5">
    <location>
        <begin position="284"/>
        <end position="304"/>
    </location>
</feature>
<evidence type="ECO:0000256" key="5">
    <source>
        <dbReference type="SAM" id="Phobius"/>
    </source>
</evidence>
<comment type="subcellular location">
    <subcellularLocation>
        <location evidence="1">Membrane</location>
        <topology evidence="1">Multi-pass membrane protein</topology>
    </subcellularLocation>
</comment>
<feature type="transmembrane region" description="Helical" evidence="5">
    <location>
        <begin position="21"/>
        <end position="40"/>
    </location>
</feature>
<dbReference type="Pfam" id="PF00892">
    <property type="entry name" value="EamA"/>
    <property type="match status" value="2"/>
</dbReference>
<feature type="domain" description="EamA" evidence="6">
    <location>
        <begin position="169"/>
        <end position="299"/>
    </location>
</feature>